<dbReference type="InterPro" id="IPR037143">
    <property type="entry name" value="4-PPantetheinyl_Trfase_dom_sf"/>
</dbReference>
<dbReference type="EC" id="2.7.8.7" evidence="2"/>
<keyword evidence="12" id="KW-1185">Reference proteome</keyword>
<evidence type="ECO:0000256" key="8">
    <source>
        <dbReference type="ARBA" id="ARBA00048794"/>
    </source>
</evidence>
<dbReference type="FunFam" id="3.90.470.20:FF:000003">
    <property type="entry name" value="L-aminoadipate-semialdehyde dehydrogenase-phosphopantetheinyl transferase"/>
    <property type="match status" value="1"/>
</dbReference>
<dbReference type="GO" id="GO:0008897">
    <property type="term" value="F:holo-[acyl-carrier-protein] synthase activity"/>
    <property type="evidence" value="ECO:0007669"/>
    <property type="project" value="UniProtKB-EC"/>
</dbReference>
<evidence type="ECO:0000256" key="2">
    <source>
        <dbReference type="ARBA" id="ARBA00013172"/>
    </source>
</evidence>
<comment type="caution">
    <text evidence="11">The sequence shown here is derived from an EMBL/GenBank/DDBJ whole genome shotgun (WGS) entry which is preliminary data.</text>
</comment>
<evidence type="ECO:0000256" key="3">
    <source>
        <dbReference type="ARBA" id="ARBA00016301"/>
    </source>
</evidence>
<keyword evidence="4" id="KW-0808">Transferase</keyword>
<evidence type="ECO:0000256" key="7">
    <source>
        <dbReference type="ARBA" id="ARBA00048641"/>
    </source>
</evidence>
<reference evidence="11 12" key="1">
    <citation type="submission" date="2024-01" db="EMBL/GenBank/DDBJ databases">
        <title>The genome of the rayed Mediterranean limpet Patella caerulea (Linnaeus, 1758).</title>
        <authorList>
            <person name="Anh-Thu Weber A."/>
            <person name="Halstead-Nussloch G."/>
        </authorList>
    </citation>
    <scope>NUCLEOTIDE SEQUENCE [LARGE SCALE GENOMIC DNA]</scope>
    <source>
        <strain evidence="11">AATW-2023a</strain>
        <tissue evidence="11">Whole specimen</tissue>
    </source>
</reference>
<name>A0AAN8JAC0_PATCE</name>
<evidence type="ECO:0000256" key="6">
    <source>
        <dbReference type="ARBA" id="ARBA00033443"/>
    </source>
</evidence>
<accession>A0AAN8JAC0</accession>
<evidence type="ECO:0000313" key="11">
    <source>
        <dbReference type="EMBL" id="KAK6172476.1"/>
    </source>
</evidence>
<evidence type="ECO:0000259" key="10">
    <source>
        <dbReference type="Pfam" id="PF22624"/>
    </source>
</evidence>
<dbReference type="InterPro" id="IPR008278">
    <property type="entry name" value="4-PPantetheinyl_Trfase_dom"/>
</dbReference>
<evidence type="ECO:0000256" key="4">
    <source>
        <dbReference type="ARBA" id="ARBA00022679"/>
    </source>
</evidence>
<evidence type="ECO:0000256" key="5">
    <source>
        <dbReference type="ARBA" id="ARBA00030484"/>
    </source>
</evidence>
<gene>
    <name evidence="11" type="ORF">SNE40_016115</name>
</gene>
<comment type="similarity">
    <text evidence="1">Belongs to the P-Pant transferase superfamily. AcpS family.</text>
</comment>
<dbReference type="Gene3D" id="3.90.470.20">
    <property type="entry name" value="4'-phosphopantetheinyl transferase domain"/>
    <property type="match status" value="2"/>
</dbReference>
<dbReference type="InterPro" id="IPR055066">
    <property type="entry name" value="AASDHPPT_N"/>
</dbReference>
<feature type="domain" description="4'-phosphopantetheinyl transferase" evidence="9">
    <location>
        <begin position="127"/>
        <end position="240"/>
    </location>
</feature>
<dbReference type="EMBL" id="JAZGQO010000011">
    <property type="protein sequence ID" value="KAK6172476.1"/>
    <property type="molecule type" value="Genomic_DNA"/>
</dbReference>
<feature type="domain" description="4'-phosphopantetheinyl transferase N-terminal" evidence="10">
    <location>
        <begin position="26"/>
        <end position="123"/>
    </location>
</feature>
<dbReference type="AlphaFoldDB" id="A0AAN8JAC0"/>
<dbReference type="GO" id="GO:0005829">
    <property type="term" value="C:cytosol"/>
    <property type="evidence" value="ECO:0007669"/>
    <property type="project" value="TreeGrafter"/>
</dbReference>
<evidence type="ECO:0000259" key="9">
    <source>
        <dbReference type="Pfam" id="PF01648"/>
    </source>
</evidence>
<dbReference type="GO" id="GO:0000287">
    <property type="term" value="F:magnesium ion binding"/>
    <property type="evidence" value="ECO:0007669"/>
    <property type="project" value="InterPro"/>
</dbReference>
<dbReference type="PANTHER" id="PTHR12215">
    <property type="entry name" value="PHOSPHOPANTETHEINE TRANSFERASE"/>
    <property type="match status" value="1"/>
</dbReference>
<sequence>MANTDDNNMFRSLSRKSLRLAVKSQAWQPTQSEWMLAAQCVQSEEKARIGKFVFQKDCKSAMIGRLLIRAASAHMLNIAYPDIKLTRTERGKPQILNTLPADYQHYSFNISHQEDFVVLAAEKEREVGVDVMNSISQRGDSMPKFFSLMKRHLTDREWTTVTSQPTEREQMKMFYRHWCLKESVVKTLGIGIGYEFGKLDFRIQTTDLQPNHIVQDTTVHIEGKLDTDWSFEETMLEDHCAVVAIRNQQNNNQSKETNSRNSFHLCSVPELLTCCVPLAGSSPDLEYWKTFSAKLEKPVRMS</sequence>
<dbReference type="PANTHER" id="PTHR12215:SF10">
    <property type="entry name" value="L-AMINOADIPATE-SEMIALDEHYDE DEHYDROGENASE-PHOSPHOPANTETHEINYL TRANSFERASE"/>
    <property type="match status" value="1"/>
</dbReference>
<dbReference type="Pfam" id="PF22624">
    <property type="entry name" value="AASDHPPT_N"/>
    <property type="match status" value="1"/>
</dbReference>
<evidence type="ECO:0000256" key="1">
    <source>
        <dbReference type="ARBA" id="ARBA00006195"/>
    </source>
</evidence>
<dbReference type="SUPFAM" id="SSF56214">
    <property type="entry name" value="4'-phosphopantetheinyl transferase"/>
    <property type="match status" value="2"/>
</dbReference>
<evidence type="ECO:0000313" key="12">
    <source>
        <dbReference type="Proteomes" id="UP001347796"/>
    </source>
</evidence>
<comment type="catalytic activity">
    <reaction evidence="8">
        <text>apo-[ACP] + acetyl-CoA = acetyl-[ACP] + adenosine 3',5'-bisphosphate + H(+)</text>
        <dbReference type="Rhea" id="RHEA:46564"/>
        <dbReference type="Rhea" id="RHEA-COMP:9621"/>
        <dbReference type="Rhea" id="RHEA-COMP:9690"/>
        <dbReference type="ChEBI" id="CHEBI:15378"/>
        <dbReference type="ChEBI" id="CHEBI:29999"/>
        <dbReference type="ChEBI" id="CHEBI:57288"/>
        <dbReference type="ChEBI" id="CHEBI:58343"/>
        <dbReference type="ChEBI" id="CHEBI:78446"/>
    </reaction>
    <physiologicalReaction direction="left-to-right" evidence="8">
        <dbReference type="Rhea" id="RHEA:46565"/>
    </physiologicalReaction>
</comment>
<proteinExistence type="inferred from homology"/>
<protein>
    <recommendedName>
        <fullName evidence="3">L-aminoadipate-semialdehyde dehydrogenase-phosphopantetheinyl transferase</fullName>
        <ecNumber evidence="2">2.7.8.7</ecNumber>
    </recommendedName>
    <alternativeName>
        <fullName evidence="5">4'-phosphopantetheinyl transferase</fullName>
    </alternativeName>
    <alternativeName>
        <fullName evidence="6">Alpha-aminoadipic semialdehyde dehydrogenase-phosphopantetheinyl transferase</fullName>
    </alternativeName>
</protein>
<dbReference type="Proteomes" id="UP001347796">
    <property type="component" value="Unassembled WGS sequence"/>
</dbReference>
<organism evidence="11 12">
    <name type="scientific">Patella caerulea</name>
    <name type="common">Rayed Mediterranean limpet</name>
    <dbReference type="NCBI Taxonomy" id="87958"/>
    <lineage>
        <taxon>Eukaryota</taxon>
        <taxon>Metazoa</taxon>
        <taxon>Spiralia</taxon>
        <taxon>Lophotrochozoa</taxon>
        <taxon>Mollusca</taxon>
        <taxon>Gastropoda</taxon>
        <taxon>Patellogastropoda</taxon>
        <taxon>Patelloidea</taxon>
        <taxon>Patellidae</taxon>
        <taxon>Patella</taxon>
    </lineage>
</organism>
<dbReference type="Pfam" id="PF01648">
    <property type="entry name" value="ACPS"/>
    <property type="match status" value="1"/>
</dbReference>
<comment type="catalytic activity">
    <reaction evidence="7">
        <text>apo-[ACP] + CoA = holo-[ACP] + adenosine 3',5'-bisphosphate + H(+)</text>
        <dbReference type="Rhea" id="RHEA:12068"/>
        <dbReference type="Rhea" id="RHEA-COMP:9685"/>
        <dbReference type="Rhea" id="RHEA-COMP:9690"/>
        <dbReference type="ChEBI" id="CHEBI:15378"/>
        <dbReference type="ChEBI" id="CHEBI:29999"/>
        <dbReference type="ChEBI" id="CHEBI:57287"/>
        <dbReference type="ChEBI" id="CHEBI:58343"/>
        <dbReference type="ChEBI" id="CHEBI:64479"/>
        <dbReference type="EC" id="2.7.8.7"/>
    </reaction>
    <physiologicalReaction direction="left-to-right" evidence="7">
        <dbReference type="Rhea" id="RHEA:12069"/>
    </physiologicalReaction>
</comment>
<dbReference type="GO" id="GO:0019878">
    <property type="term" value="P:lysine biosynthetic process via aminoadipic acid"/>
    <property type="evidence" value="ECO:0007669"/>
    <property type="project" value="TreeGrafter"/>
</dbReference>
<dbReference type="InterPro" id="IPR050559">
    <property type="entry name" value="P-Pant_transferase_sf"/>
</dbReference>